<name>A0ABX9KG37_9FUSO</name>
<gene>
    <name evidence="2" type="ORF">DYH56_09280</name>
</gene>
<comment type="caution">
    <text evidence="2">The sequence shown here is derived from an EMBL/GenBank/DDBJ whole genome shotgun (WGS) entry which is preliminary data.</text>
</comment>
<feature type="signal peptide" evidence="1">
    <location>
        <begin position="1"/>
        <end position="27"/>
    </location>
</feature>
<dbReference type="EMBL" id="QUAJ01000015">
    <property type="protein sequence ID" value="REI40849.1"/>
    <property type="molecule type" value="Genomic_DNA"/>
</dbReference>
<protein>
    <submittedName>
        <fullName evidence="2">Uncharacterized protein</fullName>
    </submittedName>
</protein>
<reference evidence="2 3" key="1">
    <citation type="submission" date="2018-08" db="EMBL/GenBank/DDBJ databases">
        <title>Draft genome sequence of Psychrilyobacter sp. strain SD5 isolated from Black Sea water.</title>
        <authorList>
            <person name="Yadav S."/>
            <person name="Villanueva L."/>
            <person name="Damste J.S.S."/>
        </authorList>
    </citation>
    <scope>NUCLEOTIDE SEQUENCE [LARGE SCALE GENOMIC DNA]</scope>
    <source>
        <strain evidence="2 3">SD5</strain>
    </source>
</reference>
<dbReference type="Proteomes" id="UP000263486">
    <property type="component" value="Unassembled WGS sequence"/>
</dbReference>
<proteinExistence type="predicted"/>
<organism evidence="2 3">
    <name type="scientific">Psychrilyobacter piezotolerans</name>
    <dbReference type="NCBI Taxonomy" id="2293438"/>
    <lineage>
        <taxon>Bacteria</taxon>
        <taxon>Fusobacteriati</taxon>
        <taxon>Fusobacteriota</taxon>
        <taxon>Fusobacteriia</taxon>
        <taxon>Fusobacteriales</taxon>
        <taxon>Fusobacteriaceae</taxon>
        <taxon>Psychrilyobacter</taxon>
    </lineage>
</organism>
<accession>A0ABX9KG37</accession>
<sequence length="198" mass="22382">MFNLNIKNLKMNGLFIILMIFSVPAYANDIEDSMKEAYKYYKAGEYKYSVESLNYASQLIQQEVAEGLEPFLPKPLSGWTTASQTTNASLFGGAITTKRQYNNKSSSITVQIITDSQLIQNMMAIYSNPMLTTSDGGKLERIKREKAIVKFDPYSKKGKLEIIVADRFLVLVEGQEITKKELKDYASAIDYEKLKSLP</sequence>
<keyword evidence="3" id="KW-1185">Reference proteome</keyword>
<dbReference type="RefSeq" id="WP_114642588.1">
    <property type="nucleotide sequence ID" value="NZ_JAACIO010000016.1"/>
</dbReference>
<evidence type="ECO:0000313" key="2">
    <source>
        <dbReference type="EMBL" id="REI40849.1"/>
    </source>
</evidence>
<feature type="chain" id="PRO_5045463355" evidence="1">
    <location>
        <begin position="28"/>
        <end position="198"/>
    </location>
</feature>
<evidence type="ECO:0000313" key="3">
    <source>
        <dbReference type="Proteomes" id="UP000263486"/>
    </source>
</evidence>
<keyword evidence="1" id="KW-0732">Signal</keyword>
<evidence type="ECO:0000256" key="1">
    <source>
        <dbReference type="SAM" id="SignalP"/>
    </source>
</evidence>